<feature type="compositionally biased region" description="Basic and acidic residues" evidence="2">
    <location>
        <begin position="264"/>
        <end position="278"/>
    </location>
</feature>
<dbReference type="GO" id="GO:0005524">
    <property type="term" value="F:ATP binding"/>
    <property type="evidence" value="ECO:0007669"/>
    <property type="project" value="UniProtKB-KW"/>
</dbReference>
<feature type="compositionally biased region" description="Basic and acidic residues" evidence="2">
    <location>
        <begin position="209"/>
        <end position="253"/>
    </location>
</feature>
<dbReference type="GO" id="GO:0043139">
    <property type="term" value="F:5'-3' DNA helicase activity"/>
    <property type="evidence" value="ECO:0007669"/>
    <property type="project" value="UniProtKB-EC"/>
</dbReference>
<dbReference type="InterPro" id="IPR010285">
    <property type="entry name" value="DNA_helicase_pif1-like_DEAD"/>
</dbReference>
<dbReference type="PANTHER" id="PTHR10492">
    <property type="match status" value="1"/>
</dbReference>
<feature type="region of interest" description="Disordered" evidence="2">
    <location>
        <begin position="1"/>
        <end position="123"/>
    </location>
</feature>
<dbReference type="EC" id="5.6.2.3" evidence="1"/>
<dbReference type="InterPro" id="IPR025476">
    <property type="entry name" value="Helitron_helicase-like"/>
</dbReference>
<organism evidence="6 7">
    <name type="scientific">Caenorhabditis nigoni</name>
    <dbReference type="NCBI Taxonomy" id="1611254"/>
    <lineage>
        <taxon>Eukaryota</taxon>
        <taxon>Metazoa</taxon>
        <taxon>Ecdysozoa</taxon>
        <taxon>Nematoda</taxon>
        <taxon>Chromadorea</taxon>
        <taxon>Rhabditida</taxon>
        <taxon>Rhabditina</taxon>
        <taxon>Rhabditomorpha</taxon>
        <taxon>Rhabditoidea</taxon>
        <taxon>Rhabditidae</taxon>
        <taxon>Peloderinae</taxon>
        <taxon>Caenorhabditis</taxon>
    </lineage>
</organism>
<keyword evidence="1" id="KW-0234">DNA repair</keyword>
<dbReference type="STRING" id="1611254.A0A2G5TEI1"/>
<keyword evidence="7" id="KW-1185">Reference proteome</keyword>
<keyword evidence="1" id="KW-0547">Nucleotide-binding</keyword>
<dbReference type="GO" id="GO:0016887">
    <property type="term" value="F:ATP hydrolysis activity"/>
    <property type="evidence" value="ECO:0007669"/>
    <property type="project" value="RHEA"/>
</dbReference>
<comment type="cofactor">
    <cofactor evidence="1">
        <name>Mg(2+)</name>
        <dbReference type="ChEBI" id="CHEBI:18420"/>
    </cofactor>
</comment>
<evidence type="ECO:0000256" key="1">
    <source>
        <dbReference type="RuleBase" id="RU363044"/>
    </source>
</evidence>
<dbReference type="Pfam" id="PF21530">
    <property type="entry name" value="Pif1_2B_dom"/>
    <property type="match status" value="1"/>
</dbReference>
<keyword evidence="1" id="KW-0378">Hydrolase</keyword>
<reference evidence="7" key="1">
    <citation type="submission" date="2017-10" db="EMBL/GenBank/DDBJ databases">
        <title>Rapid genome shrinkage in a self-fertile nematode reveals novel sperm competition proteins.</title>
        <authorList>
            <person name="Yin D."/>
            <person name="Schwarz E.M."/>
            <person name="Thomas C.G."/>
            <person name="Felde R.L."/>
            <person name="Korf I.F."/>
            <person name="Cutter A.D."/>
            <person name="Schartner C.M."/>
            <person name="Ralston E.J."/>
            <person name="Meyer B.J."/>
            <person name="Haag E.S."/>
        </authorList>
    </citation>
    <scope>NUCLEOTIDE SEQUENCE [LARGE SCALE GENOMIC DNA]</scope>
    <source>
        <strain evidence="7">JU1422</strain>
    </source>
</reference>
<proteinExistence type="inferred from homology"/>
<evidence type="ECO:0000259" key="4">
    <source>
        <dbReference type="Pfam" id="PF14214"/>
    </source>
</evidence>
<dbReference type="PANTHER" id="PTHR10492:SF57">
    <property type="entry name" value="ATP-DEPENDENT DNA HELICASE"/>
    <property type="match status" value="1"/>
</dbReference>
<evidence type="ECO:0000313" key="6">
    <source>
        <dbReference type="EMBL" id="PIC25659.1"/>
    </source>
</evidence>
<feature type="domain" description="DNA helicase Pif1-like DEAD-box helicase" evidence="3">
    <location>
        <begin position="1212"/>
        <end position="1421"/>
    </location>
</feature>
<comment type="similarity">
    <text evidence="1">Belongs to the helicase family.</text>
</comment>
<dbReference type="SUPFAM" id="SSF52540">
    <property type="entry name" value="P-loop containing nucleoside triphosphate hydrolases"/>
    <property type="match status" value="2"/>
</dbReference>
<dbReference type="EMBL" id="PDUG01000005">
    <property type="protein sequence ID" value="PIC25659.1"/>
    <property type="molecule type" value="Genomic_DNA"/>
</dbReference>
<evidence type="ECO:0000259" key="3">
    <source>
        <dbReference type="Pfam" id="PF05970"/>
    </source>
</evidence>
<feature type="domain" description="Helitron helicase-like" evidence="4">
    <location>
        <begin position="577"/>
        <end position="756"/>
    </location>
</feature>
<gene>
    <name evidence="6" type="primary">Cnig_chr_V.g18506</name>
    <name evidence="6" type="ORF">B9Z55_018506</name>
</gene>
<dbReference type="OrthoDB" id="5864836at2759"/>
<accession>A0A2G5TEI1</accession>
<keyword evidence="1" id="KW-0347">Helicase</keyword>
<comment type="caution">
    <text evidence="6">The sequence shown here is derived from an EMBL/GenBank/DDBJ whole genome shotgun (WGS) entry which is preliminary data.</text>
</comment>
<dbReference type="InterPro" id="IPR027417">
    <property type="entry name" value="P-loop_NTPase"/>
</dbReference>
<dbReference type="GO" id="GO:0006281">
    <property type="term" value="P:DNA repair"/>
    <property type="evidence" value="ECO:0007669"/>
    <property type="project" value="UniProtKB-KW"/>
</dbReference>
<evidence type="ECO:0000256" key="2">
    <source>
        <dbReference type="SAM" id="MobiDB-lite"/>
    </source>
</evidence>
<keyword evidence="1" id="KW-0227">DNA damage</keyword>
<protein>
    <recommendedName>
        <fullName evidence="1">ATP-dependent DNA helicase</fullName>
        <ecNumber evidence="1">5.6.2.3</ecNumber>
    </recommendedName>
</protein>
<evidence type="ECO:0000259" key="5">
    <source>
        <dbReference type="Pfam" id="PF21530"/>
    </source>
</evidence>
<dbReference type="GO" id="GO:0000723">
    <property type="term" value="P:telomere maintenance"/>
    <property type="evidence" value="ECO:0007669"/>
    <property type="project" value="InterPro"/>
</dbReference>
<dbReference type="Pfam" id="PF14214">
    <property type="entry name" value="Helitron_like_N"/>
    <property type="match status" value="1"/>
</dbReference>
<dbReference type="Pfam" id="PF05970">
    <property type="entry name" value="PIF1"/>
    <property type="match status" value="1"/>
</dbReference>
<feature type="domain" description="DNA helicase Pif1-like 2B" evidence="5">
    <location>
        <begin position="1513"/>
        <end position="1558"/>
    </location>
</feature>
<evidence type="ECO:0000313" key="7">
    <source>
        <dbReference type="Proteomes" id="UP000230233"/>
    </source>
</evidence>
<feature type="region of interest" description="Disordered" evidence="2">
    <location>
        <begin position="186"/>
        <end position="278"/>
    </location>
</feature>
<dbReference type="Gene3D" id="3.40.50.300">
    <property type="entry name" value="P-loop containing nucleotide triphosphate hydrolases"/>
    <property type="match status" value="1"/>
</dbReference>
<sequence length="1706" mass="196016">MNYFRTVPLEKKPSKRKAETEEEATKRRAKDAERKRLKRAGETLEQLTVRRNKAAEYQRKRKSEETLELANSRKEKEAEHQRNVRSEETLEQANLRKERDAEYQRIRLSQETPEQANLRKERDAEYQRIRLSQETLEQANLRKERDAEYQRIRLSQETLEQANLRKERDAEYQRIRLSQETLEQANLRKERDAEYHRRRISEESSEQTNLRKERASERDRQKISNETDEEKKQRQNQDSQRKKSKRNDEDHTVKTARLTNRNAKVRESKASKARAQKDRVFRESNVEEHYSGPLSEECSNCQARHFKDEVKGKKLDTITFCCGAGDVKLDDKFVNFPPLIKDLFVGSSDKFMNGRSKNFKTNIRQFNTAFATASLGATLDTPPGNGPYTFKIHGQVYHSVGPLHPASGKTPKYGQIYFLDSRQAAEERMNAKSNTNCDKTIMEELSILMADINIFAKSFQMMGDVERREEEDAVLNDREANPIRMVFDVDSPKLDLRRYNAPTSNEVAVVYVQQDGQMPVSRSIAAHPKSGGFIRISETDPCCDPMSYPLFFPHGERGWSNDLKREKSGRKLAHQPYYRHLLQIRRTFNPIHYGGNLMQQFCVDAWTKIEQYRLIWNRNNQATIRADEYKVVRDFAEGNIDSPAIGKRVILPSTFQGSPRKMLQDYQDAMSIVTKFGKPDFFCTFTCNPSWVEISENLIPGQQASDRPDLIARVFKLKVDEFFNVILKQHLFGEVAAYVAVYEWQKRGLPHIHVLLIMKENSKPRTRDDIDKLICAEFPDAKQNPRLYEIVSKNMLHRPCGLDNPESPCMRDNVCSKRFPKAFIDETLCNVNGYPEYRRRNDGRFVMHGTSLLDNRRVVPYNKDLLLRFNAHINVEICAQIEAIKYLFKYVYKGSDRAAIKLLQETVDSNGKPVDETVQYLDCRYVCSPEACHHIFGFECQMRSHGVYRLAVHLPDRQTVTFTPGNEKTAVDNSDIRGTTLTAYFAYNLEFEEKEKSGEDISSLKDPRRVKYGDFPLHFTYDKPKGKWKQRARGQTVGRMYAVSPSDPERFALRLLLLARIGATSFESLRTVSDDNGNQVIHPTFTAAARALGLLKDDQEYRRALEEASGYQMQIQMRATFTALLAFSEVGDPQALWDEFKMSLSEDFAFKGHSDEESEAMAYEDIKERMSRLGKCLESFVAAPNYVIRIPIGEDIDYDQILSQGESLYETLNEEQKECCDLVLAAVDGSGVQRLFFIDGPGGSGKTYLYTVICNLLIGRKFKIVCSAWTGIASCLLPFGRTTASLFKLNISEECKNSLIKLNSAQAKVLRELDVLILDECSMIPKYALQTIDEVLREVTGIDKPFGGKIVILGGDFRQVLPVVRRGSKSDQIDICLKNCEMWDLFKVCHLKTNMRVTSNDKDWIDFLLRVGNGTENDVDEHINLDPDCMCSTDIVSEVFGLKLRSNTDLSEKAILAPKNVDVDKMNEKVLQRMEGNEKVKFEVSMRKTNLNIQLYFSRDEIVEDQPTWMTTEFLNSINTSTLPPHQLKLKTGSVVMLLRNLDVGGGLCNGTRLVVEEMGRRLLRCKFASGEKKGKSVLIPRIDCYDENNLAFKLKRTQFPVRLAFALSINKAQGQSFTNIGVYLPDDVFSHGQLYVAFSRVRSKEGLKEDSGQNEFRVQSMQNCMLIPNITIKTLKNASESQKTSSKLQKSYPSWPNFSRKQCKN</sequence>
<keyword evidence="1" id="KW-0233">DNA recombination</keyword>
<dbReference type="GO" id="GO:0006310">
    <property type="term" value="P:DNA recombination"/>
    <property type="evidence" value="ECO:0007669"/>
    <property type="project" value="UniProtKB-KW"/>
</dbReference>
<feature type="compositionally biased region" description="Basic and acidic residues" evidence="2">
    <location>
        <begin position="8"/>
        <end position="42"/>
    </location>
</feature>
<name>A0A2G5TEI1_9PELO</name>
<feature type="region of interest" description="Disordered" evidence="2">
    <location>
        <begin position="1682"/>
        <end position="1706"/>
    </location>
</feature>
<feature type="compositionally biased region" description="Basic and acidic residues" evidence="2">
    <location>
        <begin position="186"/>
        <end position="195"/>
    </location>
</feature>
<dbReference type="InterPro" id="IPR049163">
    <property type="entry name" value="Pif1-like_2B_dom"/>
</dbReference>
<keyword evidence="1" id="KW-0067">ATP-binding</keyword>
<comment type="catalytic activity">
    <reaction evidence="1">
        <text>ATP + H2O = ADP + phosphate + H(+)</text>
        <dbReference type="Rhea" id="RHEA:13065"/>
        <dbReference type="ChEBI" id="CHEBI:15377"/>
        <dbReference type="ChEBI" id="CHEBI:15378"/>
        <dbReference type="ChEBI" id="CHEBI:30616"/>
        <dbReference type="ChEBI" id="CHEBI:43474"/>
        <dbReference type="ChEBI" id="CHEBI:456216"/>
        <dbReference type="EC" id="5.6.2.3"/>
    </reaction>
</comment>
<feature type="compositionally biased region" description="Basic and acidic residues" evidence="2">
    <location>
        <begin position="53"/>
        <end position="105"/>
    </location>
</feature>
<dbReference type="Proteomes" id="UP000230233">
    <property type="component" value="Chromosome V"/>
</dbReference>